<feature type="domain" description="Macro" evidence="6">
    <location>
        <begin position="106"/>
        <end position="306"/>
    </location>
</feature>
<dbReference type="SUPFAM" id="SSF52467">
    <property type="entry name" value="DHS-like NAD/FAD-binding domain"/>
    <property type="match status" value="1"/>
</dbReference>
<dbReference type="Gene3D" id="3.40.50.1220">
    <property type="entry name" value="TPP-binding domain"/>
    <property type="match status" value="1"/>
</dbReference>
<organism evidence="7 8">
    <name type="scientific">Aspergillus ustus</name>
    <dbReference type="NCBI Taxonomy" id="40382"/>
    <lineage>
        <taxon>Eukaryota</taxon>
        <taxon>Fungi</taxon>
        <taxon>Dikarya</taxon>
        <taxon>Ascomycota</taxon>
        <taxon>Pezizomycotina</taxon>
        <taxon>Eurotiomycetes</taxon>
        <taxon>Eurotiomycetidae</taxon>
        <taxon>Eurotiales</taxon>
        <taxon>Aspergillaceae</taxon>
        <taxon>Aspergillus</taxon>
        <taxon>Aspergillus subgen. Nidulantes</taxon>
    </lineage>
</organism>
<evidence type="ECO:0000313" key="8">
    <source>
        <dbReference type="Proteomes" id="UP000053475"/>
    </source>
</evidence>
<keyword evidence="2" id="KW-0479">Metal-binding</keyword>
<keyword evidence="8" id="KW-1185">Reference proteome</keyword>
<dbReference type="InterPro" id="IPR029035">
    <property type="entry name" value="DHS-like_NAD/FAD-binding_dom"/>
</dbReference>
<name>A0A0C1C401_ASPUT</name>
<evidence type="ECO:0000256" key="5">
    <source>
        <dbReference type="ARBA" id="ARBA00023295"/>
    </source>
</evidence>
<reference evidence="7 8" key="1">
    <citation type="submission" date="2014-11" db="EMBL/GenBank/DDBJ databases">
        <title>Genomics derived discovery of secondary metabolites biosynthetic gene clusters in Aspergillus ustus.</title>
        <authorList>
            <person name="Pi B."/>
            <person name="Dai F."/>
            <person name="Song X."/>
            <person name="Zhu C."/>
            <person name="Li H."/>
            <person name="Yu D."/>
        </authorList>
    </citation>
    <scope>NUCLEOTIDE SEQUENCE [LARGE SCALE GENOMIC DNA]</scope>
    <source>
        <strain evidence="7 8">3.3904</strain>
    </source>
</reference>
<evidence type="ECO:0000256" key="3">
    <source>
        <dbReference type="ARBA" id="ARBA00022801"/>
    </source>
</evidence>
<dbReference type="InterPro" id="IPR002589">
    <property type="entry name" value="Macro_dom"/>
</dbReference>
<sequence length="635" mass="70660">MATELITPDTVDIAPPLEVTAASTEPVSAILERCLERLFERTNRHNHVHHIPQMDIYGQLETLRSILCQFDPSQPLPPELLNDIDTVIAHRNRHSLLTQSDSIPPRITTTHPNNRKTRISLWKGDIATLTEVTAIVNAANSQMLGCFRPTHRCIDNVIHSAAGPRLREACYELMQEQGQEEPSGRAKVTPGFNLHARYVIHTVGPQLDGGRLPNEEDRRLLRECYVSCLEAAETLPTLDDARKVIVFCCISTGIFAFPSDIAARIALETVYEWCLGHPETTVTDIIFDTFLQRDWDLYDQKIASLSITETARADYTATTTPNLLEPPRPLISPEIRKAQSWLRSADYLIISAGAGLSAATGLDYTSPDLFAKHFLAFLPLGLRRLYDVFGYDGWDSPLQKWGYYFTHLNMVRTWPPSPLYASLRELAERFGTRRCFIRTSNADDLFVANGFDPSRITTPQGQYAFLQCFDKCRTEAVFASGPFLDAALPVLDPVTQCLTDSSMIPLCEFCGGELTLCVRGGDYFNSSPFRAQEREYRRFIEQVSNDIAASTQGEIGEAGPKGVILELGVGMNTPSVLRWANDELVEDSSERGFRLIRAGLDAAGCAPWDMEEEGLAVGISGDINAVVDMLIQAPL</sequence>
<evidence type="ECO:0000256" key="1">
    <source>
        <dbReference type="ARBA" id="ARBA00001947"/>
    </source>
</evidence>
<evidence type="ECO:0000256" key="4">
    <source>
        <dbReference type="ARBA" id="ARBA00022833"/>
    </source>
</evidence>
<comment type="caution">
    <text evidence="7">The sequence shown here is derived from an EMBL/GenBank/DDBJ whole genome shotgun (WGS) entry which is preliminary data.</text>
</comment>
<dbReference type="PANTHER" id="PTHR11106:SF121">
    <property type="entry name" value="ADP-RIBOSE 1''-PHOSPHATE PHOSPHATASE"/>
    <property type="match status" value="1"/>
</dbReference>
<dbReference type="Gene3D" id="3.40.220.10">
    <property type="entry name" value="Leucine Aminopeptidase, subunit E, domain 1"/>
    <property type="match status" value="1"/>
</dbReference>
<protein>
    <recommendedName>
        <fullName evidence="6">Macro domain-containing protein</fullName>
    </recommendedName>
</protein>
<gene>
    <name evidence="7" type="ORF">HK57_00419</name>
</gene>
<keyword evidence="4" id="KW-0862">Zinc</keyword>
<dbReference type="SUPFAM" id="SSF52949">
    <property type="entry name" value="Macro domain-like"/>
    <property type="match status" value="1"/>
</dbReference>
<dbReference type="PANTHER" id="PTHR11106">
    <property type="entry name" value="GANGLIOSIDE INDUCED DIFFERENTIATION ASSOCIATED PROTEIN 2-RELATED"/>
    <property type="match status" value="1"/>
</dbReference>
<dbReference type="InterPro" id="IPR043472">
    <property type="entry name" value="Macro_dom-like"/>
</dbReference>
<accession>A0A0C1C401</accession>
<comment type="cofactor">
    <cofactor evidence="1">
        <name>Zn(2+)</name>
        <dbReference type="ChEBI" id="CHEBI:29105"/>
    </cofactor>
</comment>
<dbReference type="GO" id="GO:0016798">
    <property type="term" value="F:hydrolase activity, acting on glycosyl bonds"/>
    <property type="evidence" value="ECO:0007669"/>
    <property type="project" value="UniProtKB-KW"/>
</dbReference>
<keyword evidence="3" id="KW-0378">Hydrolase</keyword>
<dbReference type="SMR" id="A0A0C1C401"/>
<evidence type="ECO:0000259" key="6">
    <source>
        <dbReference type="PROSITE" id="PS51154"/>
    </source>
</evidence>
<proteinExistence type="predicted"/>
<evidence type="ECO:0000256" key="2">
    <source>
        <dbReference type="ARBA" id="ARBA00022723"/>
    </source>
</evidence>
<dbReference type="AlphaFoldDB" id="A0A0C1C401"/>
<dbReference type="Proteomes" id="UP000053475">
    <property type="component" value="Unassembled WGS sequence"/>
</dbReference>
<dbReference type="EMBL" id="JOMC01000036">
    <property type="protein sequence ID" value="KIA75805.1"/>
    <property type="molecule type" value="Genomic_DNA"/>
</dbReference>
<dbReference type="Pfam" id="PF01661">
    <property type="entry name" value="Macro"/>
    <property type="match status" value="1"/>
</dbReference>
<keyword evidence="5" id="KW-0326">Glycosidase</keyword>
<evidence type="ECO:0000313" key="7">
    <source>
        <dbReference type="EMBL" id="KIA75805.1"/>
    </source>
</evidence>
<dbReference type="GO" id="GO:0046872">
    <property type="term" value="F:metal ion binding"/>
    <property type="evidence" value="ECO:0007669"/>
    <property type="project" value="UniProtKB-KW"/>
</dbReference>
<dbReference type="PROSITE" id="PS51154">
    <property type="entry name" value="MACRO"/>
    <property type="match status" value="1"/>
</dbReference>
<dbReference type="SMART" id="SM00506">
    <property type="entry name" value="A1pp"/>
    <property type="match status" value="1"/>
</dbReference>
<dbReference type="CDD" id="cd02908">
    <property type="entry name" value="Macro_OAADPr_deacetylase"/>
    <property type="match status" value="1"/>
</dbReference>